<reference evidence="2 3" key="1">
    <citation type="submission" date="2020-04" db="EMBL/GenBank/DDBJ databases">
        <title>Metagenomic profiling of ammonia- and methane-oxidizing microorganisms in a Dutch drinking water treatment plant.</title>
        <authorList>
            <person name="Poghosyan L."/>
            <person name="Leucker S."/>
        </authorList>
    </citation>
    <scope>NUCLEOTIDE SEQUENCE [LARGE SCALE GENOMIC DNA]</scope>
    <source>
        <strain evidence="2">S-RSF-IL-03</strain>
    </source>
</reference>
<evidence type="ECO:0000313" key="3">
    <source>
        <dbReference type="Proteomes" id="UP000580839"/>
    </source>
</evidence>
<evidence type="ECO:0000313" key="2">
    <source>
        <dbReference type="EMBL" id="NOT32981.1"/>
    </source>
</evidence>
<comment type="caution">
    <text evidence="2">The sequence shown here is derived from an EMBL/GenBank/DDBJ whole genome shotgun (WGS) entry which is preliminary data.</text>
</comment>
<organism evidence="2 3">
    <name type="scientific">Eiseniibacteriota bacterium</name>
    <dbReference type="NCBI Taxonomy" id="2212470"/>
    <lineage>
        <taxon>Bacteria</taxon>
        <taxon>Candidatus Eiseniibacteriota</taxon>
    </lineage>
</organism>
<keyword evidence="1" id="KW-0812">Transmembrane</keyword>
<accession>A0A849SES1</accession>
<feature type="transmembrane region" description="Helical" evidence="1">
    <location>
        <begin position="12"/>
        <end position="35"/>
    </location>
</feature>
<dbReference type="Proteomes" id="UP000580839">
    <property type="component" value="Unassembled WGS sequence"/>
</dbReference>
<dbReference type="AlphaFoldDB" id="A0A849SES1"/>
<proteinExistence type="predicted"/>
<dbReference type="EMBL" id="JABFRW010000023">
    <property type="protein sequence ID" value="NOT32981.1"/>
    <property type="molecule type" value="Genomic_DNA"/>
</dbReference>
<protein>
    <submittedName>
        <fullName evidence="2">Uncharacterized protein</fullName>
    </submittedName>
</protein>
<keyword evidence="1" id="KW-1133">Transmembrane helix</keyword>
<gene>
    <name evidence="2" type="ORF">HOP12_02300</name>
</gene>
<evidence type="ECO:0000256" key="1">
    <source>
        <dbReference type="SAM" id="Phobius"/>
    </source>
</evidence>
<name>A0A849SES1_UNCEI</name>
<sequence>MSEEKESLWRHPLLHTLLGAVLGVAATFGGTYYGFRLTVRHELQNYRDDLIQARLEENKFDDANASALATQLELNEAVARSNLRMLDDEIRIYPAIRDLVPLAPMLEFQGVGPGVRFPGMIGLDPALRTQALKIMLDVRAINGSIALRDEVKKSRQFSALAFDGSRPGDPQPGDAERDSLNKYLRDHHRRVLGLSSSFLARFDSLTHRTRPGEK</sequence>
<keyword evidence="1" id="KW-0472">Membrane</keyword>